<dbReference type="EMBL" id="ABGD02000025">
    <property type="protein sequence ID" value="EDS10103.1"/>
    <property type="molecule type" value="Genomic_DNA"/>
</dbReference>
<sequence length="90" mass="9746">WYNMRSANGKRCKAAGCACYATAKTGFTGFTAALRQFYGYATGAKPDGAPYLHGGRLLMGNISYRFSDMEYIVFSARHDAAGVGWGKEDA</sequence>
<dbReference type="Proteomes" id="UP000003803">
    <property type="component" value="Unassembled WGS sequence"/>
</dbReference>
<feature type="non-terminal residue" evidence="1">
    <location>
        <position position="1"/>
    </location>
</feature>
<comment type="caution">
    <text evidence="1">The sequence shown here is derived from an EMBL/GenBank/DDBJ whole genome shotgun (WGS) entry which is preliminary data.</text>
</comment>
<name>B0PFH0_9FIRM</name>
<dbReference type="HOGENOM" id="CLU_2431919_0_0_9"/>
<reference evidence="1" key="2">
    <citation type="submission" date="2013-09" db="EMBL/GenBank/DDBJ databases">
        <title>Draft genome sequence of Anaerotruncus colihominis(DSM 17241).</title>
        <authorList>
            <person name="Sudarsanam P."/>
            <person name="Ley R."/>
            <person name="Guruge J."/>
            <person name="Turnbaugh P.J."/>
            <person name="Mahowald M."/>
            <person name="Liep D."/>
            <person name="Gordon J."/>
        </authorList>
    </citation>
    <scope>NUCLEOTIDE SEQUENCE</scope>
    <source>
        <strain evidence="1">DSM 17241</strain>
    </source>
</reference>
<accession>B0PFH0</accession>
<dbReference type="STRING" id="169435.ERS852551_00466"/>
<proteinExistence type="predicted"/>
<evidence type="ECO:0000313" key="2">
    <source>
        <dbReference type="Proteomes" id="UP000003803"/>
    </source>
</evidence>
<protein>
    <submittedName>
        <fullName evidence="1">Uncharacterized protein</fullName>
    </submittedName>
</protein>
<organism evidence="1 2">
    <name type="scientific">Anaerotruncus colihominis DSM 17241</name>
    <dbReference type="NCBI Taxonomy" id="445972"/>
    <lineage>
        <taxon>Bacteria</taxon>
        <taxon>Bacillati</taxon>
        <taxon>Bacillota</taxon>
        <taxon>Clostridia</taxon>
        <taxon>Eubacteriales</taxon>
        <taxon>Oscillospiraceae</taxon>
        <taxon>Anaerotruncus</taxon>
    </lineage>
</organism>
<evidence type="ECO:0000313" key="1">
    <source>
        <dbReference type="EMBL" id="EDS10103.1"/>
    </source>
</evidence>
<keyword evidence="2" id="KW-1185">Reference proteome</keyword>
<dbReference type="AlphaFoldDB" id="B0PFH0"/>
<dbReference type="RefSeq" id="WP_006876411.1">
    <property type="nucleotide sequence ID" value="NZ_DS544186.1"/>
</dbReference>
<gene>
    <name evidence="1" type="ORF">ANACOL_03550</name>
</gene>
<reference evidence="1" key="1">
    <citation type="submission" date="2007-11" db="EMBL/GenBank/DDBJ databases">
        <authorList>
            <person name="Fulton L."/>
            <person name="Clifton S."/>
            <person name="Fulton B."/>
            <person name="Xu J."/>
            <person name="Minx P."/>
            <person name="Pepin K.H."/>
            <person name="Johnson M."/>
            <person name="Thiruvilangam P."/>
            <person name="Bhonagiri V."/>
            <person name="Nash W.E."/>
            <person name="Mardis E.R."/>
            <person name="Wilson R.K."/>
        </authorList>
    </citation>
    <scope>NUCLEOTIDE SEQUENCE [LARGE SCALE GENOMIC DNA]</scope>
    <source>
        <strain evidence="1">DSM 17241</strain>
    </source>
</reference>